<feature type="transmembrane region" description="Helical" evidence="1">
    <location>
        <begin position="97"/>
        <end position="117"/>
    </location>
</feature>
<dbReference type="AlphaFoldDB" id="A0A933SDZ7"/>
<keyword evidence="1" id="KW-1133">Transmembrane helix</keyword>
<accession>A0A933SDZ7</accession>
<evidence type="ECO:0000313" key="2">
    <source>
        <dbReference type="EMBL" id="MBI5170377.1"/>
    </source>
</evidence>
<protein>
    <recommendedName>
        <fullName evidence="4">Phosphatidate cytidylyltransferase</fullName>
    </recommendedName>
</protein>
<gene>
    <name evidence="2" type="ORF">HZA61_12885</name>
</gene>
<evidence type="ECO:0008006" key="4">
    <source>
        <dbReference type="Google" id="ProtNLM"/>
    </source>
</evidence>
<name>A0A933SDZ7_UNCEI</name>
<comment type="caution">
    <text evidence="2">The sequence shown here is derived from an EMBL/GenBank/DDBJ whole genome shotgun (WGS) entry which is preliminary data.</text>
</comment>
<feature type="transmembrane region" description="Helical" evidence="1">
    <location>
        <begin position="56"/>
        <end position="76"/>
    </location>
</feature>
<dbReference type="PANTHER" id="PTHR31303:SF1">
    <property type="entry name" value="CTP-DEPENDENT DIACYLGLYCEROL KINASE 1"/>
    <property type="match status" value="1"/>
</dbReference>
<proteinExistence type="predicted"/>
<reference evidence="2" key="1">
    <citation type="submission" date="2020-07" db="EMBL/GenBank/DDBJ databases">
        <title>Huge and variable diversity of episymbiotic CPR bacteria and DPANN archaea in groundwater ecosystems.</title>
        <authorList>
            <person name="He C.Y."/>
            <person name="Keren R."/>
            <person name="Whittaker M."/>
            <person name="Farag I.F."/>
            <person name="Doudna J."/>
            <person name="Cate J.H.D."/>
            <person name="Banfield J.F."/>
        </authorList>
    </citation>
    <scope>NUCLEOTIDE SEQUENCE</scope>
    <source>
        <strain evidence="2">NC_groundwater_1813_Pr3_B-0.1um_71_17</strain>
    </source>
</reference>
<keyword evidence="1" id="KW-0472">Membrane</keyword>
<feature type="transmembrane region" description="Helical" evidence="1">
    <location>
        <begin position="155"/>
        <end position="172"/>
    </location>
</feature>
<dbReference type="InterPro" id="IPR037997">
    <property type="entry name" value="Dgk1-like"/>
</dbReference>
<organism evidence="2 3">
    <name type="scientific">Eiseniibacteriota bacterium</name>
    <dbReference type="NCBI Taxonomy" id="2212470"/>
    <lineage>
        <taxon>Bacteria</taxon>
        <taxon>Candidatus Eiseniibacteriota</taxon>
    </lineage>
</organism>
<sequence length="219" mass="23921">MNANPKPAPMPDPLEPLRSPGWLAEARRKAIHLGMVIIPLELLFEVLPWPRGKHQFALLFVLLTAGAIVLDLFRIHEHRTKAFFRDFFGEMIREHEQLSLLGSTYLLLAALLAVEIFPQPIAAAALGFTVLGDAFGALVGRAYGRHKFFRKSLEGAMGCLFACLVWTCVVGLTGQVPWNVLLVGALVATLVEMLPVPLDDNLGITLAAGYAMKLLVQGA</sequence>
<dbReference type="EMBL" id="JACRIW010000091">
    <property type="protein sequence ID" value="MBI5170377.1"/>
    <property type="molecule type" value="Genomic_DNA"/>
</dbReference>
<evidence type="ECO:0000313" key="3">
    <source>
        <dbReference type="Proteomes" id="UP000696931"/>
    </source>
</evidence>
<feature type="transmembrane region" description="Helical" evidence="1">
    <location>
        <begin position="123"/>
        <end position="143"/>
    </location>
</feature>
<dbReference type="PANTHER" id="PTHR31303">
    <property type="entry name" value="CTP-DEPENDENT DIACYLGLYCEROL KINASE 1"/>
    <property type="match status" value="1"/>
</dbReference>
<keyword evidence="1" id="KW-0812">Transmembrane</keyword>
<dbReference type="GO" id="GO:0004143">
    <property type="term" value="F:ATP-dependent diacylglycerol kinase activity"/>
    <property type="evidence" value="ECO:0007669"/>
    <property type="project" value="InterPro"/>
</dbReference>
<evidence type="ECO:0000256" key="1">
    <source>
        <dbReference type="SAM" id="Phobius"/>
    </source>
</evidence>
<dbReference type="Proteomes" id="UP000696931">
    <property type="component" value="Unassembled WGS sequence"/>
</dbReference>